<dbReference type="PANTHER" id="PTHR30181:SF2">
    <property type="entry name" value="PTS SYSTEM MANNITOL-SPECIFIC EIICBA COMPONENT"/>
    <property type="match status" value="1"/>
</dbReference>
<accession>A0A544QX51</accession>
<dbReference type="InterPro" id="IPR050893">
    <property type="entry name" value="Sugar_PTS"/>
</dbReference>
<sequence length="458" mass="50589">MITINNKITSAVRFYSSVISSNISVFVALGFMSLLFSESGFFPNPALEGIKYNIYQYFIPSLLAFSASRKSGSIYSSIIAALMGICIGSSGYSFSSISVSIILGYITGRTGDKIIDYFKKSEPEKFEMVYRNIVLGVLFVSAICIVYFIIAPISSTLDEIFSWLVSHTFTLKMLPIFTSIIEIGKVFFLNNSINHGILVPAAMTSVSESGKSALFLLESNPGPGFGMLFACFLYFREKRSFYSSCMTVQAIGGIHEIYFPVIMSHLYLFPALIIGGITGNYLFYLLDVGAFGTVSPGSVITMFMMCPSSDWFNLFISILRSAFSSYIVSYAILLIKNRGINIRDLISTENKNIEPKDSEIILPDYVEDIVFVCDAGMGSSVLAASIFRKKLKENNLSGIDVSACPLDNISEDADLIICQKGLVSRIDKLSEYATVIEMDSFMNMEKYDEIIDSIRKGG</sequence>
<evidence type="ECO:0000256" key="4">
    <source>
        <dbReference type="ARBA" id="ARBA00022597"/>
    </source>
</evidence>
<feature type="transmembrane region" description="Helical" evidence="7">
    <location>
        <begin position="129"/>
        <end position="153"/>
    </location>
</feature>
<dbReference type="GO" id="GO:0022872">
    <property type="term" value="F:protein-N(PI)-phosphohistidine-mannitol phosphotransferase system transmembrane transporter activity"/>
    <property type="evidence" value="ECO:0007669"/>
    <property type="project" value="InterPro"/>
</dbReference>
<evidence type="ECO:0000256" key="7">
    <source>
        <dbReference type="SAM" id="Phobius"/>
    </source>
</evidence>
<dbReference type="GO" id="GO:0009401">
    <property type="term" value="P:phosphoenolpyruvate-dependent sugar phosphotransferase system"/>
    <property type="evidence" value="ECO:0007669"/>
    <property type="project" value="UniProtKB-KW"/>
</dbReference>
<organism evidence="9 10">
    <name type="scientific">Peptacetobacter hominis</name>
    <dbReference type="NCBI Taxonomy" id="2743610"/>
    <lineage>
        <taxon>Bacteria</taxon>
        <taxon>Bacillati</taxon>
        <taxon>Bacillota</taxon>
        <taxon>Clostridia</taxon>
        <taxon>Peptostreptococcales</taxon>
        <taxon>Peptostreptococcaceae</taxon>
        <taxon>Peptacetobacter</taxon>
    </lineage>
</organism>
<dbReference type="InterPro" id="IPR013011">
    <property type="entry name" value="PTS_EIIB_2"/>
</dbReference>
<keyword evidence="3" id="KW-0597">Phosphoprotein</keyword>
<reference evidence="9 10" key="1">
    <citation type="submission" date="2019-02" db="EMBL/GenBank/DDBJ databases">
        <title>Peptostreptococcaceae bacterium ZHW00191 nov., a new bacterium isolated from the human gut.</title>
        <authorList>
            <person name="Zhou H.-W."/>
            <person name="Chen X.-J."/>
        </authorList>
    </citation>
    <scope>NUCLEOTIDE SEQUENCE [LARGE SCALE GENOMIC DNA]</scope>
    <source>
        <strain evidence="9 10">ZHW00191</strain>
    </source>
</reference>
<dbReference type="OrthoDB" id="9814222at2"/>
<comment type="function">
    <text evidence="1">The phosphoenolpyruvate-dependent sugar phosphotransferase system (sugar PTS), a major carbohydrate active transport system, catalyzes the phosphorylation of incoming sugar substrates concomitantly with their translocation across the cell membrane. The enzyme II CmtAB PTS system is involved in D-mannitol transport.</text>
</comment>
<dbReference type="InterPro" id="IPR029503">
    <property type="entry name" value="PTS_EIIB_mannitol"/>
</dbReference>
<feature type="transmembrane region" description="Helical" evidence="7">
    <location>
        <begin position="214"/>
        <end position="235"/>
    </location>
</feature>
<keyword evidence="2" id="KW-0813">Transport</keyword>
<evidence type="ECO:0000256" key="5">
    <source>
        <dbReference type="ARBA" id="ARBA00022679"/>
    </source>
</evidence>
<dbReference type="Gene3D" id="3.40.50.2300">
    <property type="match status" value="1"/>
</dbReference>
<keyword evidence="4" id="KW-0762">Sugar transport</keyword>
<evidence type="ECO:0000313" key="9">
    <source>
        <dbReference type="EMBL" id="TQQ85270.1"/>
    </source>
</evidence>
<evidence type="ECO:0000256" key="1">
    <source>
        <dbReference type="ARBA" id="ARBA00002434"/>
    </source>
</evidence>
<dbReference type="Pfam" id="PF02302">
    <property type="entry name" value="PTS_IIB"/>
    <property type="match status" value="1"/>
</dbReference>
<dbReference type="Proteomes" id="UP000317863">
    <property type="component" value="Unassembled WGS sequence"/>
</dbReference>
<keyword evidence="6" id="KW-0598">Phosphotransferase system</keyword>
<evidence type="ECO:0000256" key="3">
    <source>
        <dbReference type="ARBA" id="ARBA00022553"/>
    </source>
</evidence>
<feature type="transmembrane region" description="Helical" evidence="7">
    <location>
        <begin position="12"/>
        <end position="36"/>
    </location>
</feature>
<dbReference type="CDD" id="cd05567">
    <property type="entry name" value="PTS_IIB_mannitol"/>
    <property type="match status" value="1"/>
</dbReference>
<dbReference type="AlphaFoldDB" id="A0A544QX51"/>
<evidence type="ECO:0000256" key="2">
    <source>
        <dbReference type="ARBA" id="ARBA00022448"/>
    </source>
</evidence>
<feature type="transmembrane region" description="Helical" evidence="7">
    <location>
        <begin position="311"/>
        <end position="335"/>
    </location>
</feature>
<dbReference type="InterPro" id="IPR003501">
    <property type="entry name" value="PTS_EIIB_2/3"/>
</dbReference>
<dbReference type="GO" id="GO:0090563">
    <property type="term" value="F:protein-phosphocysteine-sugar phosphotransferase activity"/>
    <property type="evidence" value="ECO:0007669"/>
    <property type="project" value="TreeGrafter"/>
</dbReference>
<dbReference type="SUPFAM" id="SSF52794">
    <property type="entry name" value="PTS system IIB component-like"/>
    <property type="match status" value="1"/>
</dbReference>
<keyword evidence="7" id="KW-0812">Transmembrane</keyword>
<protein>
    <submittedName>
        <fullName evidence="9">PTS mannitol transporter subunit IICB</fullName>
    </submittedName>
</protein>
<evidence type="ECO:0000313" key="10">
    <source>
        <dbReference type="Proteomes" id="UP000317863"/>
    </source>
</evidence>
<feature type="domain" description="PTS EIIB type-2" evidence="8">
    <location>
        <begin position="367"/>
        <end position="458"/>
    </location>
</feature>
<keyword evidence="7" id="KW-1133">Transmembrane helix</keyword>
<dbReference type="RefSeq" id="WP_142535322.1">
    <property type="nucleotide sequence ID" value="NZ_SGJB01000003.1"/>
</dbReference>
<dbReference type="PROSITE" id="PS51099">
    <property type="entry name" value="PTS_EIIB_TYPE_2"/>
    <property type="match status" value="1"/>
</dbReference>
<keyword evidence="10" id="KW-1185">Reference proteome</keyword>
<evidence type="ECO:0000256" key="6">
    <source>
        <dbReference type="ARBA" id="ARBA00022683"/>
    </source>
</evidence>
<gene>
    <name evidence="9" type="ORF">EXD82_02415</name>
</gene>
<dbReference type="GO" id="GO:0005886">
    <property type="term" value="C:plasma membrane"/>
    <property type="evidence" value="ECO:0007669"/>
    <property type="project" value="TreeGrafter"/>
</dbReference>
<feature type="transmembrane region" description="Helical" evidence="7">
    <location>
        <begin position="78"/>
        <end position="108"/>
    </location>
</feature>
<keyword evidence="5" id="KW-0808">Transferase</keyword>
<keyword evidence="7" id="KW-0472">Membrane</keyword>
<dbReference type="EMBL" id="SGJB01000003">
    <property type="protein sequence ID" value="TQQ85270.1"/>
    <property type="molecule type" value="Genomic_DNA"/>
</dbReference>
<comment type="caution">
    <text evidence="9">The sequence shown here is derived from an EMBL/GenBank/DDBJ whole genome shotgun (WGS) entry which is preliminary data.</text>
</comment>
<dbReference type="InterPro" id="IPR036095">
    <property type="entry name" value="PTS_EIIB-like_sf"/>
</dbReference>
<proteinExistence type="predicted"/>
<dbReference type="PANTHER" id="PTHR30181">
    <property type="entry name" value="MANNITOL PERMEASE IIC COMPONENT"/>
    <property type="match status" value="1"/>
</dbReference>
<evidence type="ECO:0000259" key="8">
    <source>
        <dbReference type="PROSITE" id="PS51099"/>
    </source>
</evidence>
<name>A0A544QX51_9FIRM</name>
<feature type="transmembrane region" description="Helical" evidence="7">
    <location>
        <begin position="266"/>
        <end position="286"/>
    </location>
</feature>